<dbReference type="Gene3D" id="3.40.50.11710">
    <property type="entry name" value="Cyclodipeptide synthase"/>
    <property type="match status" value="1"/>
</dbReference>
<dbReference type="InterPro" id="IPR030903">
    <property type="entry name" value="CDPS"/>
</dbReference>
<comment type="similarity">
    <text evidence="1">Belongs to the CDPS family.</text>
</comment>
<evidence type="ECO:0000313" key="6">
    <source>
        <dbReference type="Proteomes" id="UP000603708"/>
    </source>
</evidence>
<dbReference type="EMBL" id="BNCD01000012">
    <property type="protein sequence ID" value="GHH82197.1"/>
    <property type="molecule type" value="Genomic_DNA"/>
</dbReference>
<reference evidence="5" key="2">
    <citation type="submission" date="2020-09" db="EMBL/GenBank/DDBJ databases">
        <authorList>
            <person name="Sun Q."/>
            <person name="Ohkuma M."/>
        </authorList>
    </citation>
    <scope>NUCLEOTIDE SEQUENCE</scope>
    <source>
        <strain evidence="5">JCM 5069</strain>
    </source>
</reference>
<dbReference type="AlphaFoldDB" id="A0A919L360"/>
<evidence type="ECO:0000256" key="2">
    <source>
        <dbReference type="ARBA" id="ARBA00022679"/>
    </source>
</evidence>
<feature type="region of interest" description="Disordered" evidence="4">
    <location>
        <begin position="234"/>
        <end position="255"/>
    </location>
</feature>
<dbReference type="NCBIfam" id="TIGR04539">
    <property type="entry name" value="tRNA_cyclodipep"/>
    <property type="match status" value="1"/>
</dbReference>
<sequence length="255" mass="28115">MDHTAEESDPAEFTVEPYTANCRAIYARADHVLIGVSPGNGYFSQARLSRLLRWADGVFARVDAIVADSALVHTYRALGATPEQADIQAQRATRQTCRRIARAWQASGAPAERHHVRTLSEFVHHPRYRELLARCEETVESDAAVRSVFRRATESALASQLRARSSAFDPTAPTPAQVEEGMRYLMAEMPLVTDTPGILGVPSSVHVYHRMLPLVPLGFGSLFASPHQAFALVRPREDAERPPAADAPRPGEERP</sequence>
<evidence type="ECO:0000256" key="4">
    <source>
        <dbReference type="SAM" id="MobiDB-lite"/>
    </source>
</evidence>
<keyword evidence="2" id="KW-0808">Transferase</keyword>
<dbReference type="Proteomes" id="UP000603708">
    <property type="component" value="Unassembled WGS sequence"/>
</dbReference>
<organism evidence="5 6">
    <name type="scientific">Streptomyces sulfonofaciens</name>
    <dbReference type="NCBI Taxonomy" id="68272"/>
    <lineage>
        <taxon>Bacteria</taxon>
        <taxon>Bacillati</taxon>
        <taxon>Actinomycetota</taxon>
        <taxon>Actinomycetes</taxon>
        <taxon>Kitasatosporales</taxon>
        <taxon>Streptomycetaceae</taxon>
        <taxon>Streptomyces</taxon>
    </lineage>
</organism>
<protein>
    <recommendedName>
        <fullName evidence="3">Cyclodipeptide synthase</fullName>
    </recommendedName>
</protein>
<dbReference type="GO" id="GO:0016755">
    <property type="term" value="F:aminoacyltransferase activity"/>
    <property type="evidence" value="ECO:0007669"/>
    <property type="project" value="InterPro"/>
</dbReference>
<evidence type="ECO:0000256" key="1">
    <source>
        <dbReference type="ARBA" id="ARBA00006034"/>
    </source>
</evidence>
<evidence type="ECO:0000313" key="5">
    <source>
        <dbReference type="EMBL" id="GHH82197.1"/>
    </source>
</evidence>
<comment type="caution">
    <text evidence="5">The sequence shown here is derived from an EMBL/GenBank/DDBJ whole genome shotgun (WGS) entry which is preliminary data.</text>
</comment>
<dbReference type="RefSeq" id="WP_189934201.1">
    <property type="nucleotide sequence ID" value="NZ_BNCD01000012.1"/>
</dbReference>
<reference evidence="5" key="1">
    <citation type="journal article" date="2014" name="Int. J. Syst. Evol. Microbiol.">
        <title>Complete genome sequence of Corynebacterium casei LMG S-19264T (=DSM 44701T), isolated from a smear-ripened cheese.</title>
        <authorList>
            <consortium name="US DOE Joint Genome Institute (JGI-PGF)"/>
            <person name="Walter F."/>
            <person name="Albersmeier A."/>
            <person name="Kalinowski J."/>
            <person name="Ruckert C."/>
        </authorList>
    </citation>
    <scope>NUCLEOTIDE SEQUENCE</scope>
    <source>
        <strain evidence="5">JCM 5069</strain>
    </source>
</reference>
<name>A0A919L360_9ACTN</name>
<keyword evidence="6" id="KW-1185">Reference proteome</keyword>
<dbReference type="Pfam" id="PF16715">
    <property type="entry name" value="CDPS"/>
    <property type="match status" value="1"/>
</dbReference>
<dbReference type="InterPro" id="IPR038622">
    <property type="entry name" value="CDPS_sf"/>
</dbReference>
<evidence type="ECO:0000256" key="3">
    <source>
        <dbReference type="ARBA" id="ARBA00030771"/>
    </source>
</evidence>
<gene>
    <name evidence="5" type="ORF">GCM10018793_41440</name>
</gene>
<accession>A0A919L360</accession>
<proteinExistence type="inferred from homology"/>